<evidence type="ECO:0000259" key="5">
    <source>
        <dbReference type="PROSITE" id="PS50111"/>
    </source>
</evidence>
<feature type="transmembrane region" description="Helical" evidence="4">
    <location>
        <begin position="109"/>
        <end position="129"/>
    </location>
</feature>
<feature type="transmembrane region" description="Helical" evidence="4">
    <location>
        <begin position="46"/>
        <end position="65"/>
    </location>
</feature>
<feature type="domain" description="Methyl-accepting transducer" evidence="5">
    <location>
        <begin position="226"/>
        <end position="490"/>
    </location>
</feature>
<evidence type="ECO:0000256" key="4">
    <source>
        <dbReference type="SAM" id="Phobius"/>
    </source>
</evidence>
<evidence type="ECO:0000256" key="2">
    <source>
        <dbReference type="ARBA" id="ARBA00029447"/>
    </source>
</evidence>
<dbReference type="EMBL" id="AP025028">
    <property type="protein sequence ID" value="BDA79229.1"/>
    <property type="molecule type" value="Genomic_DNA"/>
</dbReference>
<protein>
    <submittedName>
        <fullName evidence="6">Methyl-accepting chemotaxis protein</fullName>
    </submittedName>
</protein>
<dbReference type="PROSITE" id="PS50111">
    <property type="entry name" value="CHEMOTAXIS_TRANSDUC_2"/>
    <property type="match status" value="1"/>
</dbReference>
<dbReference type="Pfam" id="PF00015">
    <property type="entry name" value="MCPsignal"/>
    <property type="match status" value="1"/>
</dbReference>
<evidence type="ECO:0000313" key="6">
    <source>
        <dbReference type="EMBL" id="BDA79229.1"/>
    </source>
</evidence>
<dbReference type="Gene3D" id="1.10.287.950">
    <property type="entry name" value="Methyl-accepting chemotaxis protein"/>
    <property type="match status" value="1"/>
</dbReference>
<feature type="transmembrane region" description="Helical" evidence="4">
    <location>
        <begin position="169"/>
        <end position="187"/>
    </location>
</feature>
<evidence type="ECO:0000256" key="3">
    <source>
        <dbReference type="PROSITE-ProRule" id="PRU00284"/>
    </source>
</evidence>
<gene>
    <name evidence="6" type="ORF">LPTSP3_g21590</name>
</gene>
<keyword evidence="3" id="KW-0807">Transducer</keyword>
<feature type="transmembrane region" description="Helical" evidence="4">
    <location>
        <begin position="21"/>
        <end position="40"/>
    </location>
</feature>
<keyword evidence="4" id="KW-1133">Transmembrane helix</keyword>
<reference evidence="6 7" key="1">
    <citation type="submission" date="2021-08" db="EMBL/GenBank/DDBJ databases">
        <title>Complete genome sequence of Leptospira kobayashii strain E30.</title>
        <authorList>
            <person name="Nakao R."/>
            <person name="Nakamura S."/>
            <person name="Masuzawa T."/>
            <person name="Koizumi N."/>
        </authorList>
    </citation>
    <scope>NUCLEOTIDE SEQUENCE [LARGE SCALE GENOMIC DNA]</scope>
    <source>
        <strain evidence="6 7">E30</strain>
    </source>
</reference>
<feature type="transmembrane region" description="Helical" evidence="4">
    <location>
        <begin position="136"/>
        <end position="157"/>
    </location>
</feature>
<proteinExistence type="inferred from homology"/>
<accession>A0ABM7UK21</accession>
<dbReference type="PANTHER" id="PTHR43531">
    <property type="entry name" value="PROTEIN ICFG"/>
    <property type="match status" value="1"/>
</dbReference>
<keyword evidence="7" id="KW-1185">Reference proteome</keyword>
<dbReference type="SMART" id="SM00283">
    <property type="entry name" value="MA"/>
    <property type="match status" value="1"/>
</dbReference>
<evidence type="ECO:0000313" key="7">
    <source>
        <dbReference type="Proteomes" id="UP000245263"/>
    </source>
</evidence>
<dbReference type="PANTHER" id="PTHR43531:SF11">
    <property type="entry name" value="METHYL-ACCEPTING CHEMOTAXIS PROTEIN 3"/>
    <property type="match status" value="1"/>
</dbReference>
<keyword evidence="4" id="KW-0812">Transmembrane</keyword>
<name>A0ABM7UK21_9LEPT</name>
<keyword evidence="1" id="KW-0145">Chemotaxis</keyword>
<keyword evidence="4" id="KW-0472">Membrane</keyword>
<dbReference type="InterPro" id="IPR004089">
    <property type="entry name" value="MCPsignal_dom"/>
</dbReference>
<dbReference type="InterPro" id="IPR051310">
    <property type="entry name" value="MCP_chemotaxis"/>
</dbReference>
<dbReference type="Proteomes" id="UP000245263">
    <property type="component" value="Chromosome 1"/>
</dbReference>
<dbReference type="RefSeq" id="WP_109019354.1">
    <property type="nucleotide sequence ID" value="NZ_AP025028.1"/>
</dbReference>
<dbReference type="SUPFAM" id="SSF58104">
    <property type="entry name" value="Methyl-accepting chemotaxis protein (MCP) signaling domain"/>
    <property type="match status" value="1"/>
</dbReference>
<sequence length="521" mass="56625">MSDQNIQFREKGTLLANKVRIAFSSMMVSINVFALFTIPSDDITNSVINTLLEGSVLLYGIYLIYLSKKGRFSNRLAISSVILDMAIYSLVFNLLVINAATIPEKVSMANLPFFMMALIFIVMYSGFLLSPAVTLVVGYLGVLSLASMASLAVYAGAKIPFLAASPADMSALLVGVNLMAFCMGVHITSSVVRFMASATEAAGKSATESLKKSEEALQTKTRIQTEADSLNKNVSKMQKSMDSLNTEIQTQVSSVEEISASMEELAASMDNASQFVRTQFKKIEELNMESNTLNQILKEVRSATESLGETTLESQKYGKEVSSAMDSLNENFHEVEGSFQKVEDVNQIMREIADRTNLLALNASIEAARAGDQGRGFAVVAQEVAKLADSAAENASLISKIISQAAKQIQNGNKAALDTKLRVGTQEKGFSTLVTHLDQLKDRVGKQGEIHNSFLTSFQDLYSISEQLETITSEQKSGTAEVSRALQTIEQSSSLIADSSSNFRENLEELAVQSDRLIKGD</sequence>
<comment type="similarity">
    <text evidence="2">Belongs to the methyl-accepting chemotaxis (MCP) protein family.</text>
</comment>
<organism evidence="6 7">
    <name type="scientific">Leptospira kobayashii</name>
    <dbReference type="NCBI Taxonomy" id="1917830"/>
    <lineage>
        <taxon>Bacteria</taxon>
        <taxon>Pseudomonadati</taxon>
        <taxon>Spirochaetota</taxon>
        <taxon>Spirochaetia</taxon>
        <taxon>Leptospirales</taxon>
        <taxon>Leptospiraceae</taxon>
        <taxon>Leptospira</taxon>
    </lineage>
</organism>
<evidence type="ECO:0000256" key="1">
    <source>
        <dbReference type="ARBA" id="ARBA00022500"/>
    </source>
</evidence>
<feature type="transmembrane region" description="Helical" evidence="4">
    <location>
        <begin position="77"/>
        <end position="97"/>
    </location>
</feature>